<name>A0A0H4JMZ3_9GAMM</name>
<feature type="compositionally biased region" description="Low complexity" evidence="1">
    <location>
        <begin position="89"/>
        <end position="99"/>
    </location>
</feature>
<dbReference type="AlphaFoldDB" id="A0A0H4JMZ3"/>
<proteinExistence type="predicted"/>
<geneLocation type="plasmid" evidence="2">
    <name>pNe-1</name>
</geneLocation>
<evidence type="ECO:0000256" key="1">
    <source>
        <dbReference type="SAM" id="MobiDB-lite"/>
    </source>
</evidence>
<dbReference type="EMBL" id="KP738729">
    <property type="protein sequence ID" value="AKO69696.1"/>
    <property type="molecule type" value="Genomic_DNA"/>
</dbReference>
<protein>
    <submittedName>
        <fullName evidence="2">Uncharacterized protein</fullName>
    </submittedName>
</protein>
<accession>A0A0H4JMZ3</accession>
<keyword evidence="2" id="KW-0614">Plasmid</keyword>
<organism evidence="2">
    <name type="scientific">Aeromonas sp. Ne-1</name>
    <dbReference type="NCBI Taxonomy" id="1675689"/>
    <lineage>
        <taxon>Bacteria</taxon>
        <taxon>Pseudomonadati</taxon>
        <taxon>Pseudomonadota</taxon>
        <taxon>Gammaproteobacteria</taxon>
        <taxon>Aeromonadales</taxon>
        <taxon>Aeromonadaceae</taxon>
        <taxon>Aeromonas</taxon>
    </lineage>
</organism>
<reference evidence="2" key="1">
    <citation type="journal article" date="2015" name="Toxicon">
        <title>Production level of tetrodotoxin in Aeromonas is associated with the copy number of a plasmid.</title>
        <authorList>
            <person name="Liu J."/>
            <person name="Wei F."/>
            <person name="Lu Y."/>
            <person name="Ma T."/>
            <person name="Zhao J."/>
            <person name="Gong X."/>
            <person name="Bao B."/>
        </authorList>
    </citation>
    <scope>NUCLEOTIDE SEQUENCE</scope>
    <source>
        <strain evidence="2">Ne-1</strain>
        <plasmid evidence="2">pNe-1</plasmid>
    </source>
</reference>
<sequence>MSKKTEQRKTLNIKIDKLPQTEKVNKWLDSQANITDSISNLILHMIETHGYRDILDFDIQRKLYLSQLNKMELSEIPLTTKHTEVETITENPIENIETIDTNKKEVESVDEIKTTGSTPKEETKPNNNITSNKENNDDDDDDFPSANEL</sequence>
<evidence type="ECO:0000313" key="2">
    <source>
        <dbReference type="EMBL" id="AKO69696.1"/>
    </source>
</evidence>
<feature type="compositionally biased region" description="Basic and acidic residues" evidence="1">
    <location>
        <begin position="100"/>
        <end position="124"/>
    </location>
</feature>
<feature type="region of interest" description="Disordered" evidence="1">
    <location>
        <begin position="89"/>
        <end position="149"/>
    </location>
</feature>